<dbReference type="InParanoid" id="A0A409Y8E1"/>
<gene>
    <name evidence="2" type="ORF">CVT24_009273</name>
</gene>
<evidence type="ECO:0000313" key="2">
    <source>
        <dbReference type="EMBL" id="PPQ99181.1"/>
    </source>
</evidence>
<dbReference type="EMBL" id="NHTK01001367">
    <property type="protein sequence ID" value="PPQ99181.1"/>
    <property type="molecule type" value="Genomic_DNA"/>
</dbReference>
<accession>A0A409Y8E1</accession>
<reference evidence="2 3" key="1">
    <citation type="journal article" date="2018" name="Evol. Lett.">
        <title>Horizontal gene cluster transfer increased hallucinogenic mushroom diversity.</title>
        <authorList>
            <person name="Reynolds H.T."/>
            <person name="Vijayakumar V."/>
            <person name="Gluck-Thaler E."/>
            <person name="Korotkin H.B."/>
            <person name="Matheny P.B."/>
            <person name="Slot J.C."/>
        </authorList>
    </citation>
    <scope>NUCLEOTIDE SEQUENCE [LARGE SCALE GENOMIC DNA]</scope>
    <source>
        <strain evidence="2 3">2629</strain>
    </source>
</reference>
<dbReference type="AlphaFoldDB" id="A0A409Y8E1"/>
<keyword evidence="3" id="KW-1185">Reference proteome</keyword>
<proteinExistence type="predicted"/>
<dbReference type="Proteomes" id="UP000284842">
    <property type="component" value="Unassembled WGS sequence"/>
</dbReference>
<feature type="compositionally biased region" description="Low complexity" evidence="1">
    <location>
        <begin position="88"/>
        <end position="112"/>
    </location>
</feature>
<evidence type="ECO:0000313" key="3">
    <source>
        <dbReference type="Proteomes" id="UP000284842"/>
    </source>
</evidence>
<protein>
    <submittedName>
        <fullName evidence="2">Uncharacterized protein</fullName>
    </submittedName>
</protein>
<evidence type="ECO:0000256" key="1">
    <source>
        <dbReference type="SAM" id="MobiDB-lite"/>
    </source>
</evidence>
<organism evidence="2 3">
    <name type="scientific">Panaeolus cyanescens</name>
    <dbReference type="NCBI Taxonomy" id="181874"/>
    <lineage>
        <taxon>Eukaryota</taxon>
        <taxon>Fungi</taxon>
        <taxon>Dikarya</taxon>
        <taxon>Basidiomycota</taxon>
        <taxon>Agaricomycotina</taxon>
        <taxon>Agaricomycetes</taxon>
        <taxon>Agaricomycetidae</taxon>
        <taxon>Agaricales</taxon>
        <taxon>Agaricineae</taxon>
        <taxon>Galeropsidaceae</taxon>
        <taxon>Panaeolus</taxon>
    </lineage>
</organism>
<comment type="caution">
    <text evidence="2">The sequence shown here is derived from an EMBL/GenBank/DDBJ whole genome shotgun (WGS) entry which is preliminary data.</text>
</comment>
<name>A0A409Y8E1_9AGAR</name>
<feature type="compositionally biased region" description="Basic and acidic residues" evidence="1">
    <location>
        <begin position="118"/>
        <end position="132"/>
    </location>
</feature>
<sequence length="132" mass="13346">MCSISSTIALPVSGSSEYLTSRDSGNDLGLAVREKKSGQAANGAAVLPEKAAVVEKPKVAAAAQKPIVAAAADKPNLAAAGSNQHKGANAASGQQKNSNANAAGAAGPAAKPQFKKHKFEDFQYKGNEDQVD</sequence>
<feature type="region of interest" description="Disordered" evidence="1">
    <location>
        <begin position="78"/>
        <end position="132"/>
    </location>
</feature>